<name>A0A5B7J1U4_PORTR</name>
<sequence length="72" mass="7419">MVVAEGSSGGGCEGNADEAVKATCQGGFAVYSRAVVRVERVGSLLLNAPPTTLPRPRSVRTTTVNRGECGRV</sequence>
<evidence type="ECO:0000313" key="3">
    <source>
        <dbReference type="Proteomes" id="UP000324222"/>
    </source>
</evidence>
<evidence type="ECO:0000256" key="1">
    <source>
        <dbReference type="SAM" id="MobiDB-lite"/>
    </source>
</evidence>
<organism evidence="2 3">
    <name type="scientific">Portunus trituberculatus</name>
    <name type="common">Swimming crab</name>
    <name type="synonym">Neptunus trituberculatus</name>
    <dbReference type="NCBI Taxonomy" id="210409"/>
    <lineage>
        <taxon>Eukaryota</taxon>
        <taxon>Metazoa</taxon>
        <taxon>Ecdysozoa</taxon>
        <taxon>Arthropoda</taxon>
        <taxon>Crustacea</taxon>
        <taxon>Multicrustacea</taxon>
        <taxon>Malacostraca</taxon>
        <taxon>Eumalacostraca</taxon>
        <taxon>Eucarida</taxon>
        <taxon>Decapoda</taxon>
        <taxon>Pleocyemata</taxon>
        <taxon>Brachyura</taxon>
        <taxon>Eubrachyura</taxon>
        <taxon>Portunoidea</taxon>
        <taxon>Portunidae</taxon>
        <taxon>Portuninae</taxon>
        <taxon>Portunus</taxon>
    </lineage>
</organism>
<keyword evidence="3" id="KW-1185">Reference proteome</keyword>
<reference evidence="2 3" key="1">
    <citation type="submission" date="2019-05" db="EMBL/GenBank/DDBJ databases">
        <title>Another draft genome of Portunus trituberculatus and its Hox gene families provides insights of decapod evolution.</title>
        <authorList>
            <person name="Jeong J.-H."/>
            <person name="Song I."/>
            <person name="Kim S."/>
            <person name="Choi T."/>
            <person name="Kim D."/>
            <person name="Ryu S."/>
            <person name="Kim W."/>
        </authorList>
    </citation>
    <scope>NUCLEOTIDE SEQUENCE [LARGE SCALE GENOMIC DNA]</scope>
    <source>
        <tissue evidence="2">Muscle</tissue>
    </source>
</reference>
<dbReference type="EMBL" id="VSRR010076052">
    <property type="protein sequence ID" value="MPC87936.1"/>
    <property type="molecule type" value="Genomic_DNA"/>
</dbReference>
<gene>
    <name evidence="2" type="ORF">E2C01_082818</name>
</gene>
<protein>
    <submittedName>
        <fullName evidence="2">Uncharacterized protein</fullName>
    </submittedName>
</protein>
<proteinExistence type="predicted"/>
<dbReference type="Proteomes" id="UP000324222">
    <property type="component" value="Unassembled WGS sequence"/>
</dbReference>
<evidence type="ECO:0000313" key="2">
    <source>
        <dbReference type="EMBL" id="MPC87936.1"/>
    </source>
</evidence>
<comment type="caution">
    <text evidence="2">The sequence shown here is derived from an EMBL/GenBank/DDBJ whole genome shotgun (WGS) entry which is preliminary data.</text>
</comment>
<dbReference type="AlphaFoldDB" id="A0A5B7J1U4"/>
<feature type="region of interest" description="Disordered" evidence="1">
    <location>
        <begin position="51"/>
        <end position="72"/>
    </location>
</feature>
<accession>A0A5B7J1U4</accession>